<dbReference type="AlphaFoldDB" id="A0A9N9K7J1"/>
<proteinExistence type="predicted"/>
<evidence type="ECO:0000313" key="1">
    <source>
        <dbReference type="EMBL" id="CAG8815065.1"/>
    </source>
</evidence>
<dbReference type="OrthoDB" id="5353095at2759"/>
<dbReference type="EMBL" id="CAJVPZ010090714">
    <property type="protein sequence ID" value="CAG8815065.1"/>
    <property type="molecule type" value="Genomic_DNA"/>
</dbReference>
<feature type="non-terminal residue" evidence="1">
    <location>
        <position position="1"/>
    </location>
</feature>
<accession>A0A9N9K7J1</accession>
<organism evidence="1 2">
    <name type="scientific">Racocetra fulgida</name>
    <dbReference type="NCBI Taxonomy" id="60492"/>
    <lineage>
        <taxon>Eukaryota</taxon>
        <taxon>Fungi</taxon>
        <taxon>Fungi incertae sedis</taxon>
        <taxon>Mucoromycota</taxon>
        <taxon>Glomeromycotina</taxon>
        <taxon>Glomeromycetes</taxon>
        <taxon>Diversisporales</taxon>
        <taxon>Gigasporaceae</taxon>
        <taxon>Racocetra</taxon>
    </lineage>
</organism>
<keyword evidence="2" id="KW-1185">Reference proteome</keyword>
<gene>
    <name evidence="1" type="ORF">RFULGI_LOCUS19165</name>
</gene>
<dbReference type="Proteomes" id="UP000789396">
    <property type="component" value="Unassembled WGS sequence"/>
</dbReference>
<reference evidence="1" key="1">
    <citation type="submission" date="2021-06" db="EMBL/GenBank/DDBJ databases">
        <authorList>
            <person name="Kallberg Y."/>
            <person name="Tangrot J."/>
            <person name="Rosling A."/>
        </authorList>
    </citation>
    <scope>NUCLEOTIDE SEQUENCE</scope>
    <source>
        <strain evidence="1">IN212</strain>
    </source>
</reference>
<sequence length="46" mass="5430">SLHKHLDVTTKEVTEQEFAVFAALDFELYLPTSEFMPHFERIFTTL</sequence>
<feature type="non-terminal residue" evidence="1">
    <location>
        <position position="46"/>
    </location>
</feature>
<evidence type="ECO:0000313" key="2">
    <source>
        <dbReference type="Proteomes" id="UP000789396"/>
    </source>
</evidence>
<name>A0A9N9K7J1_9GLOM</name>
<comment type="caution">
    <text evidence="1">The sequence shown here is derived from an EMBL/GenBank/DDBJ whole genome shotgun (WGS) entry which is preliminary data.</text>
</comment>
<protein>
    <submittedName>
        <fullName evidence="1">95_t:CDS:1</fullName>
    </submittedName>
</protein>